<feature type="transmembrane region" description="Helical" evidence="1">
    <location>
        <begin position="966"/>
        <end position="990"/>
    </location>
</feature>
<dbReference type="AlphaFoldDB" id="A0A7W5JXQ1"/>
<keyword evidence="3" id="KW-1185">Reference proteome</keyword>
<gene>
    <name evidence="2" type="ORF">FHX39_003213</name>
</gene>
<comment type="caution">
    <text evidence="2">The sequence shown here is derived from an EMBL/GenBank/DDBJ whole genome shotgun (WGS) entry which is preliminary data.</text>
</comment>
<feature type="transmembrane region" description="Helical" evidence="1">
    <location>
        <begin position="421"/>
        <end position="447"/>
    </location>
</feature>
<keyword evidence="1" id="KW-0472">Membrane</keyword>
<feature type="transmembrane region" description="Helical" evidence="1">
    <location>
        <begin position="925"/>
        <end position="946"/>
    </location>
</feature>
<dbReference type="EMBL" id="JACHZG010000001">
    <property type="protein sequence ID" value="MBB3328269.1"/>
    <property type="molecule type" value="Genomic_DNA"/>
</dbReference>
<feature type="transmembrane region" description="Helical" evidence="1">
    <location>
        <begin position="269"/>
        <end position="290"/>
    </location>
</feature>
<keyword evidence="1" id="KW-1133">Transmembrane helix</keyword>
<accession>A0A7W5JXQ1</accession>
<evidence type="ECO:0000313" key="3">
    <source>
        <dbReference type="Proteomes" id="UP000565572"/>
    </source>
</evidence>
<dbReference type="RefSeq" id="WP_183340046.1">
    <property type="nucleotide sequence ID" value="NZ_JACHZG010000001.1"/>
</dbReference>
<protein>
    <recommendedName>
        <fullName evidence="4">FtsX-like permease family protein</fullName>
    </recommendedName>
</protein>
<keyword evidence="1" id="KW-0812">Transmembrane</keyword>
<feature type="transmembrane region" description="Helical" evidence="1">
    <location>
        <begin position="363"/>
        <end position="384"/>
    </location>
</feature>
<evidence type="ECO:0008006" key="4">
    <source>
        <dbReference type="Google" id="ProtNLM"/>
    </source>
</evidence>
<reference evidence="2 3" key="1">
    <citation type="submission" date="2020-08" db="EMBL/GenBank/DDBJ databases">
        <title>Sequencing the genomes of 1000 actinobacteria strains.</title>
        <authorList>
            <person name="Klenk H.-P."/>
        </authorList>
    </citation>
    <scope>NUCLEOTIDE SEQUENCE [LARGE SCALE GENOMIC DNA]</scope>
    <source>
        <strain evidence="2 3">DSM 11053</strain>
    </source>
</reference>
<name>A0A7W5JXQ1_9ACTN</name>
<proteinExistence type="predicted"/>
<organism evidence="2 3">
    <name type="scientific">Microlunatus antarcticus</name>
    <dbReference type="NCBI Taxonomy" id="53388"/>
    <lineage>
        <taxon>Bacteria</taxon>
        <taxon>Bacillati</taxon>
        <taxon>Actinomycetota</taxon>
        <taxon>Actinomycetes</taxon>
        <taxon>Propionibacteriales</taxon>
        <taxon>Propionibacteriaceae</taxon>
        <taxon>Microlunatus</taxon>
    </lineage>
</organism>
<evidence type="ECO:0000256" key="1">
    <source>
        <dbReference type="SAM" id="Phobius"/>
    </source>
</evidence>
<feature type="transmembrane region" description="Helical" evidence="1">
    <location>
        <begin position="310"/>
        <end position="343"/>
    </location>
</feature>
<dbReference type="Proteomes" id="UP000565572">
    <property type="component" value="Unassembled WGS sequence"/>
</dbReference>
<feature type="transmembrane region" description="Helical" evidence="1">
    <location>
        <begin position="468"/>
        <end position="491"/>
    </location>
</feature>
<feature type="transmembrane region" description="Helical" evidence="1">
    <location>
        <begin position="391"/>
        <end position="409"/>
    </location>
</feature>
<evidence type="ECO:0000313" key="2">
    <source>
        <dbReference type="EMBL" id="MBB3328269.1"/>
    </source>
</evidence>
<feature type="transmembrane region" description="Helical" evidence="1">
    <location>
        <begin position="869"/>
        <end position="890"/>
    </location>
</feature>
<sequence>MGTGAGLAWAGVRHRPGPWLLLALGTALAALMPLAAAGLQERAAVAVVQQAVSAVPEPARGVLAVTTRDLRGAELASVSARVDAGLAQAGLPVPTQALAYRALSLQGTDAAVGALDRLPDDVALTSGRLPTACSPTACEVLVVSTSTGSTPDLAAPARDLGLVVTGTATLREPRLVGLGLVAPGQPLLLGSDPAAMADLASLTLYGRNLAWFTPLDAAVVTDRGAGAFTAALDRVAAEVNLVAGPLNVTWPDGVVLDAAARAQASTGRFTVLGVGAGALQLGFCLVLAAARRPAQRQHGTLLTRRGARPAQVLGVAALQTAMAVVVGLVVGTAAGTALVAVLVRGGPDPSAGALHALASTWPVVLGLGLAAVLGSVLLAAGPAARPATLRLALTAVVLLAGGLAVLALVRPSDDPRAPLPVAALVGLTLAAGLLGALLWTPVVAALARGGRRGAAPLTRVALLTTRRPLLPSVTAGFLAAALATAFLAGAWSASTHRSAEDRAAALVPLDVRVTPSTQVRQPASVVDPERLTGLGPGVVVAPVTSTVVSAFAGASGATALPLTGLDPDVLPLVQRWSAVTGSSTSAAEVADLLRTPASPSPGPTVPAGTRRLVLEVRGLDADVTLGLWVAGPDGQERRVRLAQRGEEAYADLPAGPALAVRALEIGESADHLTRRQHGIGEGSTDRPLPAGTLHLGAVHADGTAVAWSWSGWGADSVTVAPEAAGGSPGLSARYQIRDARAVLLPSWIPVAQRPVLPVAVDAETAARAGARGTFGLTVDQTTQPVRVVAVLPRMPTLPSRFVVADRSAVAALVDRTAPGTGPVAQVWVATPAADAQAVHDELTASASAATLTYRTDVAQALGQDPVTTGFVALLGAAGVVALLLGLVAVVGGVRGDRELAAADLFALEVDGVEPRALRRVLLTRAALVLVVGLPLGLLSGAGLAAAAARLLGTGPDGRPTTPPLQVVLAAAPTAVVLVAAVVGTVLAAVLTAATSLRERGPTAPELDLR</sequence>